<keyword evidence="4" id="KW-1185">Reference proteome</keyword>
<comment type="caution">
    <text evidence="3">The sequence shown here is derived from an EMBL/GenBank/DDBJ whole genome shotgun (WGS) entry which is preliminary data.</text>
</comment>
<gene>
    <name evidence="3" type="ORF">KLDO_g201</name>
</gene>
<dbReference type="Proteomes" id="UP000031516">
    <property type="component" value="Unassembled WGS sequence"/>
</dbReference>
<dbReference type="EMBL" id="CCBQ010000004">
    <property type="protein sequence ID" value="CDO91869.1"/>
    <property type="molecule type" value="Genomic_DNA"/>
</dbReference>
<keyword evidence="2" id="KW-1133">Transmembrane helix</keyword>
<sequence>MKSLLNKRLSPKRRNKQIKYVPVTETPNTTSQRASIPEKTNSRMIKSILKSNDGAHEPESKSVRISETSPHPQTSPISNPTRIPAGQPSEEITSMNYNASELEKGNLGISEETTPLLETDNQLRIPQLGKYQTIIPNSDPIAELHCWSPPAVTNPIPPDQNPPFSADDPVPPPASSSSQVLIESPLSRFFKALYERYPVIITYILVSVCIIGALYSLITGKGSEYLWVIIKACVCFVMGTDIARMLFGDQFCDVEIKGS</sequence>
<protein>
    <submittedName>
        <fullName evidence="3">WGS project CCBQ000000000 data, contig 00107</fullName>
    </submittedName>
</protein>
<feature type="compositionally biased region" description="Polar residues" evidence="1">
    <location>
        <begin position="65"/>
        <end position="81"/>
    </location>
</feature>
<name>A0A0A8L0Z0_9SACH</name>
<evidence type="ECO:0000256" key="2">
    <source>
        <dbReference type="SAM" id="Phobius"/>
    </source>
</evidence>
<feature type="compositionally biased region" description="Basic and acidic residues" evidence="1">
    <location>
        <begin position="53"/>
        <end position="64"/>
    </location>
</feature>
<feature type="transmembrane region" description="Helical" evidence="2">
    <location>
        <begin position="197"/>
        <end position="219"/>
    </location>
</feature>
<keyword evidence="2" id="KW-0812">Transmembrane</keyword>
<evidence type="ECO:0000313" key="4">
    <source>
        <dbReference type="Proteomes" id="UP000031516"/>
    </source>
</evidence>
<dbReference type="AlphaFoldDB" id="A0A0A8L0Z0"/>
<feature type="region of interest" description="Disordered" evidence="1">
    <location>
        <begin position="1"/>
        <end position="89"/>
    </location>
</feature>
<evidence type="ECO:0000313" key="3">
    <source>
        <dbReference type="EMBL" id="CDO91869.1"/>
    </source>
</evidence>
<organism evidence="3 4">
    <name type="scientific">Kluyveromyces dobzhanskii CBS 2104</name>
    <dbReference type="NCBI Taxonomy" id="1427455"/>
    <lineage>
        <taxon>Eukaryota</taxon>
        <taxon>Fungi</taxon>
        <taxon>Dikarya</taxon>
        <taxon>Ascomycota</taxon>
        <taxon>Saccharomycotina</taxon>
        <taxon>Saccharomycetes</taxon>
        <taxon>Saccharomycetales</taxon>
        <taxon>Saccharomycetaceae</taxon>
        <taxon>Kluyveromyces</taxon>
    </lineage>
</organism>
<dbReference type="OrthoDB" id="4068529at2759"/>
<reference evidence="3 4" key="1">
    <citation type="submission" date="2014-03" db="EMBL/GenBank/DDBJ databases">
        <title>The genome of Kluyveromyces dobzhanskii.</title>
        <authorList>
            <person name="Nystedt B."/>
            <person name="Astrom S."/>
        </authorList>
    </citation>
    <scope>NUCLEOTIDE SEQUENCE [LARGE SCALE GENOMIC DNA]</scope>
    <source>
        <strain evidence="3 4">CBS 2104</strain>
    </source>
</reference>
<accession>A0A0A8L0Z0</accession>
<evidence type="ECO:0000256" key="1">
    <source>
        <dbReference type="SAM" id="MobiDB-lite"/>
    </source>
</evidence>
<feature type="compositionally biased region" description="Polar residues" evidence="1">
    <location>
        <begin position="25"/>
        <end position="44"/>
    </location>
</feature>
<keyword evidence="2" id="KW-0472">Membrane</keyword>
<feature type="region of interest" description="Disordered" evidence="1">
    <location>
        <begin position="155"/>
        <end position="178"/>
    </location>
</feature>
<proteinExistence type="predicted"/>
<feature type="transmembrane region" description="Helical" evidence="2">
    <location>
        <begin position="225"/>
        <end position="247"/>
    </location>
</feature>